<evidence type="ECO:0000313" key="2">
    <source>
        <dbReference type="EMBL" id="PSK80866.1"/>
    </source>
</evidence>
<feature type="transmembrane region" description="Helical" evidence="1">
    <location>
        <begin position="68"/>
        <end position="86"/>
    </location>
</feature>
<comment type="caution">
    <text evidence="2">The sequence shown here is derived from an EMBL/GenBank/DDBJ whole genome shotgun (WGS) entry which is preliminary data.</text>
</comment>
<gene>
    <name evidence="2" type="ORF">CLV93_1121</name>
</gene>
<accession>A0A2P8C7D6</accession>
<dbReference type="Proteomes" id="UP000240621">
    <property type="component" value="Unassembled WGS sequence"/>
</dbReference>
<sequence length="130" mass="14475">MNNAKPSRIDISLLFLIQLIGFLLYKTRLMIAPGEMTLGILNTISLWMVISFVPVTIPLIVNSKIYKIITLVFGIIITLVNIFLPFLSIIDNTTREPIIWAISMITICGISGITAIIKTIGWIKSSQNLV</sequence>
<name>A0A2P8C7D6_9BACT</name>
<dbReference type="EMBL" id="PYGC01000012">
    <property type="protein sequence ID" value="PSK80866.1"/>
    <property type="molecule type" value="Genomic_DNA"/>
</dbReference>
<keyword evidence="1" id="KW-0812">Transmembrane</keyword>
<reference evidence="2 3" key="1">
    <citation type="submission" date="2018-03" db="EMBL/GenBank/DDBJ databases">
        <title>Genomic Encyclopedia of Archaeal and Bacterial Type Strains, Phase II (KMG-II): from individual species to whole genera.</title>
        <authorList>
            <person name="Goeker M."/>
        </authorList>
    </citation>
    <scope>NUCLEOTIDE SEQUENCE [LARGE SCALE GENOMIC DNA]</scope>
    <source>
        <strain evidence="2 3">DSM 27267</strain>
    </source>
</reference>
<evidence type="ECO:0000313" key="3">
    <source>
        <dbReference type="Proteomes" id="UP000240621"/>
    </source>
</evidence>
<evidence type="ECO:0000256" key="1">
    <source>
        <dbReference type="SAM" id="Phobius"/>
    </source>
</evidence>
<keyword evidence="1" id="KW-0472">Membrane</keyword>
<proteinExistence type="predicted"/>
<feature type="transmembrane region" description="Helical" evidence="1">
    <location>
        <begin position="98"/>
        <end position="117"/>
    </location>
</feature>
<protein>
    <submittedName>
        <fullName evidence="2">Uncharacterized protein</fullName>
    </submittedName>
</protein>
<feature type="transmembrane region" description="Helical" evidence="1">
    <location>
        <begin position="37"/>
        <end position="61"/>
    </location>
</feature>
<organism evidence="2 3">
    <name type="scientific">Prolixibacter denitrificans</name>
    <dbReference type="NCBI Taxonomy" id="1541063"/>
    <lineage>
        <taxon>Bacteria</taxon>
        <taxon>Pseudomonadati</taxon>
        <taxon>Bacteroidota</taxon>
        <taxon>Bacteroidia</taxon>
        <taxon>Marinilabiliales</taxon>
        <taxon>Prolixibacteraceae</taxon>
        <taxon>Prolixibacter</taxon>
    </lineage>
</organism>
<dbReference type="AlphaFoldDB" id="A0A2P8C7D6"/>
<keyword evidence="1" id="KW-1133">Transmembrane helix</keyword>
<feature type="transmembrane region" description="Helical" evidence="1">
    <location>
        <begin position="12"/>
        <end position="31"/>
    </location>
</feature>